<sequence length="93" mass="10767">MDVYCDMDTDGGGWTQSLKCLHRFLDNVMYSLIVGDFYNDWESYKAGFGNMTRDFWLGNDNIYALSNQGACEIRFDIKDTKETTDMQSTKAFE</sequence>
<dbReference type="GO" id="GO:0005615">
    <property type="term" value="C:extracellular space"/>
    <property type="evidence" value="ECO:0007669"/>
    <property type="project" value="TreeGrafter"/>
</dbReference>
<dbReference type="InterPro" id="IPR014716">
    <property type="entry name" value="Fibrinogen_a/b/g_C_1"/>
</dbReference>
<accession>A0AAV4TRW8</accession>
<reference evidence="2 3" key="1">
    <citation type="submission" date="2021-06" db="EMBL/GenBank/DDBJ databases">
        <title>Caerostris extrusa draft genome.</title>
        <authorList>
            <person name="Kono N."/>
            <person name="Arakawa K."/>
        </authorList>
    </citation>
    <scope>NUCLEOTIDE SEQUENCE [LARGE SCALE GENOMIC DNA]</scope>
</reference>
<dbReference type="EMBL" id="BPLR01011586">
    <property type="protein sequence ID" value="GIY47502.1"/>
    <property type="molecule type" value="Genomic_DNA"/>
</dbReference>
<proteinExistence type="predicted"/>
<dbReference type="Gene3D" id="3.90.215.10">
    <property type="entry name" value="Gamma Fibrinogen, chain A, domain 1"/>
    <property type="match status" value="1"/>
</dbReference>
<keyword evidence="3" id="KW-1185">Reference proteome</keyword>
<dbReference type="Pfam" id="PF00147">
    <property type="entry name" value="Fibrinogen_C"/>
    <property type="match status" value="1"/>
</dbReference>
<comment type="caution">
    <text evidence="2">The sequence shown here is derived from an EMBL/GenBank/DDBJ whole genome shotgun (WGS) entry which is preliminary data.</text>
</comment>
<gene>
    <name evidence="2" type="primary">Fcn2</name>
    <name evidence="2" type="ORF">CEXT_675221</name>
</gene>
<organism evidence="2 3">
    <name type="scientific">Caerostris extrusa</name>
    <name type="common">Bark spider</name>
    <name type="synonym">Caerostris bankana</name>
    <dbReference type="NCBI Taxonomy" id="172846"/>
    <lineage>
        <taxon>Eukaryota</taxon>
        <taxon>Metazoa</taxon>
        <taxon>Ecdysozoa</taxon>
        <taxon>Arthropoda</taxon>
        <taxon>Chelicerata</taxon>
        <taxon>Arachnida</taxon>
        <taxon>Araneae</taxon>
        <taxon>Araneomorphae</taxon>
        <taxon>Entelegynae</taxon>
        <taxon>Araneoidea</taxon>
        <taxon>Araneidae</taxon>
        <taxon>Caerostris</taxon>
    </lineage>
</organism>
<dbReference type="PROSITE" id="PS51406">
    <property type="entry name" value="FIBRINOGEN_C_2"/>
    <property type="match status" value="1"/>
</dbReference>
<dbReference type="PANTHER" id="PTHR19143">
    <property type="entry name" value="FIBRINOGEN/TENASCIN/ANGIOPOEITIN"/>
    <property type="match status" value="1"/>
</dbReference>
<dbReference type="Proteomes" id="UP001054945">
    <property type="component" value="Unassembled WGS sequence"/>
</dbReference>
<name>A0AAV4TRW8_CAEEX</name>
<feature type="domain" description="Fibrinogen C-terminal" evidence="1">
    <location>
        <begin position="1"/>
        <end position="93"/>
    </location>
</feature>
<dbReference type="SUPFAM" id="SSF56496">
    <property type="entry name" value="Fibrinogen C-terminal domain-like"/>
    <property type="match status" value="1"/>
</dbReference>
<evidence type="ECO:0000313" key="3">
    <source>
        <dbReference type="Proteomes" id="UP001054945"/>
    </source>
</evidence>
<evidence type="ECO:0000313" key="2">
    <source>
        <dbReference type="EMBL" id="GIY47502.1"/>
    </source>
</evidence>
<dbReference type="InterPro" id="IPR050373">
    <property type="entry name" value="Fibrinogen_C-term_domain"/>
</dbReference>
<dbReference type="InterPro" id="IPR002181">
    <property type="entry name" value="Fibrinogen_a/b/g_C_dom"/>
</dbReference>
<evidence type="ECO:0000259" key="1">
    <source>
        <dbReference type="PROSITE" id="PS51406"/>
    </source>
</evidence>
<dbReference type="InterPro" id="IPR036056">
    <property type="entry name" value="Fibrinogen-like_C"/>
</dbReference>
<protein>
    <recommendedName>
        <fullName evidence="1">Fibrinogen C-terminal domain-containing protein</fullName>
    </recommendedName>
</protein>
<dbReference type="AlphaFoldDB" id="A0AAV4TRW8"/>